<keyword evidence="2 4" id="KW-0808">Transferase</keyword>
<dbReference type="InterPro" id="IPR014030">
    <property type="entry name" value="Ketoacyl_synth_N"/>
</dbReference>
<evidence type="ECO:0000256" key="1">
    <source>
        <dbReference type="ARBA" id="ARBA00008467"/>
    </source>
</evidence>
<keyword evidence="4" id="KW-0012">Acyltransferase</keyword>
<reference evidence="4" key="1">
    <citation type="submission" date="2018-06" db="EMBL/GenBank/DDBJ databases">
        <authorList>
            <person name="Zhirakovskaya E."/>
        </authorList>
    </citation>
    <scope>NUCLEOTIDE SEQUENCE</scope>
</reference>
<dbReference type="EC" id="2.3.1.41" evidence="4"/>
<dbReference type="InterPro" id="IPR016039">
    <property type="entry name" value="Thiolase-like"/>
</dbReference>
<dbReference type="SUPFAM" id="SSF53901">
    <property type="entry name" value="Thiolase-like"/>
    <property type="match status" value="2"/>
</dbReference>
<evidence type="ECO:0000313" key="4">
    <source>
        <dbReference type="EMBL" id="VAW63138.1"/>
    </source>
</evidence>
<dbReference type="SMART" id="SM00825">
    <property type="entry name" value="PKS_KS"/>
    <property type="match status" value="1"/>
</dbReference>
<dbReference type="InterPro" id="IPR000794">
    <property type="entry name" value="Beta-ketoacyl_synthase"/>
</dbReference>
<dbReference type="EMBL" id="UOFG01000193">
    <property type="protein sequence ID" value="VAW63138.1"/>
    <property type="molecule type" value="Genomic_DNA"/>
</dbReference>
<dbReference type="InterPro" id="IPR014031">
    <property type="entry name" value="Ketoacyl_synth_C"/>
</dbReference>
<dbReference type="Pfam" id="PF00109">
    <property type="entry name" value="ketoacyl-synt"/>
    <property type="match status" value="1"/>
</dbReference>
<dbReference type="GO" id="GO:0006633">
    <property type="term" value="P:fatty acid biosynthetic process"/>
    <property type="evidence" value="ECO:0007669"/>
    <property type="project" value="TreeGrafter"/>
</dbReference>
<dbReference type="InterPro" id="IPR020841">
    <property type="entry name" value="PKS_Beta-ketoAc_synthase_dom"/>
</dbReference>
<dbReference type="Gene3D" id="3.40.47.10">
    <property type="match status" value="1"/>
</dbReference>
<sequence>MAITAKTIVTSCGVGEEAMLDALVHNRSGLKKQTYDGLDFETWLGRVDEIESIEIEPELKRYFCRNHQLARLTLQTDHFSDSVEVAKARYGAERIGVFVGTSTSGSAETESAYCYAKKQAALPDDYELLYTHNMSSLQDYVQRSLGLRGPGYAISTACSSSAKVFAAAYRHIVTGQCDAAVVGGVDSLCMSTLYGFNSLQLISDDICRPFDIDRKGLNIGEAGGFVLLEPAEAGHGKVKLKGYGESSDAYHMSTPHPEGNGAVKSMKNALSRAALEVESIDYINLHGTATRNNDSAEANGLLQVFDNKVVCSSTKGFIGHTLGAAGIAEVIISILALENDILPVNLNMQNRDPSLGVSPLEKTGRVSVENVMSNSSGFGGNNCSLIFGW</sequence>
<dbReference type="Pfam" id="PF02801">
    <property type="entry name" value="Ketoacyl-synt_C"/>
    <property type="match status" value="1"/>
</dbReference>
<accession>A0A3B0X492</accession>
<evidence type="ECO:0000256" key="2">
    <source>
        <dbReference type="ARBA" id="ARBA00022679"/>
    </source>
</evidence>
<dbReference type="NCBIfam" id="NF006618">
    <property type="entry name" value="PRK09185.1"/>
    <property type="match status" value="1"/>
</dbReference>
<dbReference type="PANTHER" id="PTHR11712">
    <property type="entry name" value="POLYKETIDE SYNTHASE-RELATED"/>
    <property type="match status" value="1"/>
</dbReference>
<organism evidence="4">
    <name type="scientific">hydrothermal vent metagenome</name>
    <dbReference type="NCBI Taxonomy" id="652676"/>
    <lineage>
        <taxon>unclassified sequences</taxon>
        <taxon>metagenomes</taxon>
        <taxon>ecological metagenomes</taxon>
    </lineage>
</organism>
<feature type="domain" description="Ketosynthase family 3 (KS3)" evidence="3">
    <location>
        <begin position="1"/>
        <end position="389"/>
    </location>
</feature>
<dbReference type="GO" id="GO:0005829">
    <property type="term" value="C:cytosol"/>
    <property type="evidence" value="ECO:0007669"/>
    <property type="project" value="TreeGrafter"/>
</dbReference>
<proteinExistence type="inferred from homology"/>
<dbReference type="PROSITE" id="PS52004">
    <property type="entry name" value="KS3_2"/>
    <property type="match status" value="1"/>
</dbReference>
<protein>
    <submittedName>
        <fullName evidence="4">3-oxoacyl-[ACP] synthase FabV like</fullName>
        <ecNumber evidence="4">2.3.1.41</ecNumber>
    </submittedName>
</protein>
<comment type="similarity">
    <text evidence="1">Belongs to the thiolase-like superfamily. Beta-ketoacyl-ACP synthases family.</text>
</comment>
<name>A0A3B0X492_9ZZZZ</name>
<dbReference type="CDD" id="cd00834">
    <property type="entry name" value="KAS_I_II"/>
    <property type="match status" value="1"/>
</dbReference>
<dbReference type="AlphaFoldDB" id="A0A3B0X492"/>
<dbReference type="GO" id="GO:0004315">
    <property type="term" value="F:3-oxoacyl-[acyl-carrier-protein] synthase activity"/>
    <property type="evidence" value="ECO:0007669"/>
    <property type="project" value="UniProtKB-EC"/>
</dbReference>
<evidence type="ECO:0000259" key="3">
    <source>
        <dbReference type="PROSITE" id="PS52004"/>
    </source>
</evidence>
<gene>
    <name evidence="4" type="ORF">MNBD_GAMMA11-3042</name>
</gene>
<dbReference type="PANTHER" id="PTHR11712:SF320">
    <property type="entry name" value="BETA-KETOACYL SYNTHASE"/>
    <property type="match status" value="1"/>
</dbReference>